<reference evidence="1 2" key="1">
    <citation type="submission" date="2012-05" db="EMBL/GenBank/DDBJ databases">
        <title>Recombination and specialization in a pathogen metapopulation.</title>
        <authorList>
            <person name="Gardiner A."/>
            <person name="Kemen E."/>
            <person name="Schultz-Larsen T."/>
            <person name="MacLean D."/>
            <person name="Van Oosterhout C."/>
            <person name="Jones J.D.G."/>
        </authorList>
    </citation>
    <scope>NUCLEOTIDE SEQUENCE [LARGE SCALE GENOMIC DNA]</scope>
    <source>
        <strain evidence="1 2">Ac Nc2</strain>
    </source>
</reference>
<evidence type="ECO:0000313" key="1">
    <source>
        <dbReference type="EMBL" id="CCI49566.1"/>
    </source>
</evidence>
<dbReference type="AlphaFoldDB" id="A0A024GT85"/>
<comment type="caution">
    <text evidence="1">The sequence shown here is derived from an EMBL/GenBank/DDBJ whole genome shotgun (WGS) entry which is preliminary data.</text>
</comment>
<dbReference type="EMBL" id="CAIX01000315">
    <property type="protein sequence ID" value="CCI49566.1"/>
    <property type="molecule type" value="Genomic_DNA"/>
</dbReference>
<proteinExistence type="predicted"/>
<keyword evidence="2" id="KW-1185">Reference proteome</keyword>
<accession>A0A024GT85</accession>
<dbReference type="InParanoid" id="A0A024GT85"/>
<evidence type="ECO:0000313" key="2">
    <source>
        <dbReference type="Proteomes" id="UP000053237"/>
    </source>
</evidence>
<gene>
    <name evidence="1" type="ORF">BN9_109210</name>
</gene>
<protein>
    <submittedName>
        <fullName evidence="1">Uncharacterized protein</fullName>
    </submittedName>
</protein>
<sequence>MASQNHHHMSAMASSMSTIIQVYGCRMYFCRSASGLIRGYGAEKELVALMHTHISKLLLAVRISSYMSLKMDSRHIVCTKSIQFLEHYRDEPFLGFLRPRLQLTFTIHFAAFSCRECNGYRCRMHTAKMECLQSRRLASRNKLFGTLQDRIKQHFNHGLSATMLSSGIKRSGSLSFKRISRSSP</sequence>
<organism evidence="1 2">
    <name type="scientific">Albugo candida</name>
    <dbReference type="NCBI Taxonomy" id="65357"/>
    <lineage>
        <taxon>Eukaryota</taxon>
        <taxon>Sar</taxon>
        <taxon>Stramenopiles</taxon>
        <taxon>Oomycota</taxon>
        <taxon>Peronosporomycetes</taxon>
        <taxon>Albuginales</taxon>
        <taxon>Albuginaceae</taxon>
        <taxon>Albugo</taxon>
    </lineage>
</organism>
<name>A0A024GT85_9STRA</name>
<dbReference type="Proteomes" id="UP000053237">
    <property type="component" value="Unassembled WGS sequence"/>
</dbReference>